<protein>
    <submittedName>
        <fullName evidence="1">NlpC/P60 family protein</fullName>
    </submittedName>
</protein>
<dbReference type="SUPFAM" id="SSF54001">
    <property type="entry name" value="Cysteine proteinases"/>
    <property type="match status" value="1"/>
</dbReference>
<dbReference type="EMBL" id="JAKIKS010000088">
    <property type="protein sequence ID" value="MCL1126438.1"/>
    <property type="molecule type" value="Genomic_DNA"/>
</dbReference>
<dbReference type="InterPro" id="IPR038765">
    <property type="entry name" value="Papain-like_cys_pep_sf"/>
</dbReference>
<proteinExistence type="predicted"/>
<evidence type="ECO:0000313" key="1">
    <source>
        <dbReference type="EMBL" id="MCL1126438.1"/>
    </source>
</evidence>
<reference evidence="1 2" key="1">
    <citation type="submission" date="2022-01" db="EMBL/GenBank/DDBJ databases">
        <title>Whole genome-based taxonomy of the Shewanellaceae.</title>
        <authorList>
            <person name="Martin-Rodriguez A.J."/>
        </authorList>
    </citation>
    <scope>NUCLEOTIDE SEQUENCE [LARGE SCALE GENOMIC DNA]</scope>
    <source>
        <strain evidence="1 2">DSM 17177</strain>
    </source>
</reference>
<dbReference type="Proteomes" id="UP001203423">
    <property type="component" value="Unassembled WGS sequence"/>
</dbReference>
<organism evidence="1 2">
    <name type="scientific">Shewanella surugensis</name>
    <dbReference type="NCBI Taxonomy" id="212020"/>
    <lineage>
        <taxon>Bacteria</taxon>
        <taxon>Pseudomonadati</taxon>
        <taxon>Pseudomonadota</taxon>
        <taxon>Gammaproteobacteria</taxon>
        <taxon>Alteromonadales</taxon>
        <taxon>Shewanellaceae</taxon>
        <taxon>Shewanella</taxon>
    </lineage>
</organism>
<comment type="caution">
    <text evidence="1">The sequence shown here is derived from an EMBL/GenBank/DDBJ whole genome shotgun (WGS) entry which is preliminary data.</text>
</comment>
<evidence type="ECO:0000313" key="2">
    <source>
        <dbReference type="Proteomes" id="UP001203423"/>
    </source>
</evidence>
<dbReference type="RefSeq" id="WP_248941827.1">
    <property type="nucleotide sequence ID" value="NZ_JAKIKS010000088.1"/>
</dbReference>
<keyword evidence="2" id="KW-1185">Reference proteome</keyword>
<name>A0ABT0LFG3_9GAMM</name>
<accession>A0ABT0LFG3</accession>
<dbReference type="Gene3D" id="3.90.1720.10">
    <property type="entry name" value="endopeptidase domain like (from Nostoc punctiforme)"/>
    <property type="match status" value="1"/>
</dbReference>
<sequence length="139" mass="15535">MHWINQYMSCPYVDCGRDLNYGLDCWGLVRDVLQKQFGVPLLASFGMIYPDDKTGMTQGFKHVVKTFKPQKGPVAGSVATGFSGSNLIHVGVCVESNGLKVLHTSRRHGPSSHSVTHFQRLFHNVVYYHYDSNNSSLSK</sequence>
<gene>
    <name evidence="1" type="ORF">L2764_18600</name>
</gene>